<dbReference type="EMBL" id="JAGINT010000002">
    <property type="protein sequence ID" value="MBP2356498.1"/>
    <property type="molecule type" value="Genomic_DNA"/>
</dbReference>
<dbReference type="Pfam" id="PF00389">
    <property type="entry name" value="2-Hacid_dh"/>
    <property type="match status" value="1"/>
</dbReference>
<organism evidence="7 8">
    <name type="scientific">Kribbella aluminosa</name>
    <dbReference type="NCBI Taxonomy" id="416017"/>
    <lineage>
        <taxon>Bacteria</taxon>
        <taxon>Bacillati</taxon>
        <taxon>Actinomycetota</taxon>
        <taxon>Actinomycetes</taxon>
        <taxon>Propionibacteriales</taxon>
        <taxon>Kribbellaceae</taxon>
        <taxon>Kribbella</taxon>
    </lineage>
</organism>
<protein>
    <submittedName>
        <fullName evidence="7">Phosphoglycerate dehydrogenase-like enzyme</fullName>
    </submittedName>
</protein>
<accession>A0ABS4UY20</accession>
<keyword evidence="8" id="KW-1185">Reference proteome</keyword>
<dbReference type="InterPro" id="IPR029753">
    <property type="entry name" value="D-isomer_DH_CS"/>
</dbReference>
<dbReference type="RefSeq" id="WP_307863883.1">
    <property type="nucleotide sequence ID" value="NZ_BAAAVU010000024.1"/>
</dbReference>
<evidence type="ECO:0000313" key="8">
    <source>
        <dbReference type="Proteomes" id="UP000755585"/>
    </source>
</evidence>
<dbReference type="Pfam" id="PF02826">
    <property type="entry name" value="2-Hacid_dh_C"/>
    <property type="match status" value="1"/>
</dbReference>
<name>A0ABS4UY20_9ACTN</name>
<keyword evidence="3" id="KW-0520">NAD</keyword>
<feature type="domain" description="D-isomer specific 2-hydroxyacid dehydrogenase NAD-binding" evidence="6">
    <location>
        <begin position="183"/>
        <end position="354"/>
    </location>
</feature>
<dbReference type="Proteomes" id="UP000755585">
    <property type="component" value="Unassembled WGS sequence"/>
</dbReference>
<comment type="similarity">
    <text evidence="1 4">Belongs to the D-isomer specific 2-hydroxyacid dehydrogenase family.</text>
</comment>
<dbReference type="InterPro" id="IPR006140">
    <property type="entry name" value="D-isomer_DH_NAD-bd"/>
</dbReference>
<evidence type="ECO:0000256" key="4">
    <source>
        <dbReference type="RuleBase" id="RU003719"/>
    </source>
</evidence>
<evidence type="ECO:0000256" key="1">
    <source>
        <dbReference type="ARBA" id="ARBA00005854"/>
    </source>
</evidence>
<evidence type="ECO:0000259" key="5">
    <source>
        <dbReference type="Pfam" id="PF00389"/>
    </source>
</evidence>
<evidence type="ECO:0000259" key="6">
    <source>
        <dbReference type="Pfam" id="PF02826"/>
    </source>
</evidence>
<evidence type="ECO:0000313" key="7">
    <source>
        <dbReference type="EMBL" id="MBP2356498.1"/>
    </source>
</evidence>
<dbReference type="PROSITE" id="PS00671">
    <property type="entry name" value="D_2_HYDROXYACID_DH_3"/>
    <property type="match status" value="1"/>
</dbReference>
<sequence length="394" mass="40805">MPKPETDPVRRPRLRTLVAMPAETWSEVFTPAARARLEAVTDLLGLQPAAAPAAGALAGATANGTVVGRATASGVVGGAVVGGAAARGVVGWGVGSVPRLEGSFAGVAGELAVAEVLLTGWSCPRITAEVLDAAPKLRAIVHAAGTVKTFVDPVVFERGIEVSSAAAANAIPVAEFTVAAIVLAAKRAFRQRDWFRTSGTKRPLPGAPILGTLGTTVGVLGASRIGRQVIERLRRLDVDVLVSDPYLSRSEAAALGARWCELPELFAASEIVTVHAPLLPETRGLVTAELLAAMPDGGVLINTARGPVVDHLALERECVAGRLDAILDVTDPEPLPPDSPMLRLPNVFITPHLAGAMGNESTRLGDAAVDEIERLAAGRPLAHGIHREDLGRIA</sequence>
<evidence type="ECO:0000256" key="3">
    <source>
        <dbReference type="ARBA" id="ARBA00023027"/>
    </source>
</evidence>
<dbReference type="InterPro" id="IPR006139">
    <property type="entry name" value="D-isomer_2_OHA_DH_cat_dom"/>
</dbReference>
<reference evidence="7 8" key="1">
    <citation type="submission" date="2021-03" db="EMBL/GenBank/DDBJ databases">
        <title>Sequencing the genomes of 1000 actinobacteria strains.</title>
        <authorList>
            <person name="Klenk H.-P."/>
        </authorList>
    </citation>
    <scope>NUCLEOTIDE SEQUENCE [LARGE SCALE GENOMIC DNA]</scope>
    <source>
        <strain evidence="7 8">DSM 18824</strain>
    </source>
</reference>
<dbReference type="SUPFAM" id="SSF51735">
    <property type="entry name" value="NAD(P)-binding Rossmann-fold domains"/>
    <property type="match status" value="1"/>
</dbReference>
<dbReference type="InterPro" id="IPR036291">
    <property type="entry name" value="NAD(P)-bd_dom_sf"/>
</dbReference>
<feature type="domain" description="D-isomer specific 2-hydroxyacid dehydrogenase catalytic" evidence="5">
    <location>
        <begin position="121"/>
        <end position="381"/>
    </location>
</feature>
<gene>
    <name evidence="7" type="ORF">JOF29_007608</name>
</gene>
<comment type="caution">
    <text evidence="7">The sequence shown here is derived from an EMBL/GenBank/DDBJ whole genome shotgun (WGS) entry which is preliminary data.</text>
</comment>
<dbReference type="InterPro" id="IPR050223">
    <property type="entry name" value="D-isomer_2-hydroxyacid_DH"/>
</dbReference>
<dbReference type="PANTHER" id="PTHR10996">
    <property type="entry name" value="2-HYDROXYACID DEHYDROGENASE-RELATED"/>
    <property type="match status" value="1"/>
</dbReference>
<dbReference type="CDD" id="cd12167">
    <property type="entry name" value="2-Hacid_dh_8"/>
    <property type="match status" value="1"/>
</dbReference>
<dbReference type="SUPFAM" id="SSF52283">
    <property type="entry name" value="Formate/glycerate dehydrogenase catalytic domain-like"/>
    <property type="match status" value="1"/>
</dbReference>
<evidence type="ECO:0000256" key="2">
    <source>
        <dbReference type="ARBA" id="ARBA00023002"/>
    </source>
</evidence>
<keyword evidence="2 4" id="KW-0560">Oxidoreductase</keyword>
<proteinExistence type="inferred from homology"/>
<dbReference type="Gene3D" id="3.40.50.720">
    <property type="entry name" value="NAD(P)-binding Rossmann-like Domain"/>
    <property type="match status" value="2"/>
</dbReference>
<dbReference type="PANTHER" id="PTHR10996:SF178">
    <property type="entry name" value="2-HYDROXYACID DEHYDROGENASE YGL185C-RELATED"/>
    <property type="match status" value="1"/>
</dbReference>